<organism evidence="4 5">
    <name type="scientific">Falsigemmobacter intermedius</name>
    <dbReference type="NCBI Taxonomy" id="1553448"/>
    <lineage>
        <taxon>Bacteria</taxon>
        <taxon>Pseudomonadati</taxon>
        <taxon>Pseudomonadota</taxon>
        <taxon>Alphaproteobacteria</taxon>
        <taxon>Rhodobacterales</taxon>
        <taxon>Paracoccaceae</taxon>
        <taxon>Falsigemmobacter</taxon>
    </lineage>
</organism>
<dbReference type="InterPro" id="IPR012856">
    <property type="entry name" value="DAP_B_dom"/>
</dbReference>
<dbReference type="Proteomes" id="UP000287168">
    <property type="component" value="Unassembled WGS sequence"/>
</dbReference>
<sequence>MSRRPDVTRLSLSAAEAALNALPQSLRGPGGAAAILHEGRVVAERVWGYANLETGQPMTAATRIPLCSISKQFTCMVMLAACDSPEALDDLLPAHLPNFKGELPKVRDLANNQSGLRDYWAQTVLMGAKAEQFFAPEDATRTFAYLQSSHFAPGTRYSYNNGNFRLIADLIEAKTGENFADLLSRHVLVPAGMEGAFLASDTRSPPDGLAGYEGTEETGYLPAENGVWWMGDAGMAASLRDMCSYEAWIDATRDDPASLYNRAATPQQFRDGTPAHYGFGLQHHQVAGDLFTGHGGALRGFRAFRMAGRESRFSVVVLLNHHGDAHGAAHAIARAALGVTPAEAQPVAAEMAGQWYCEETGLIARLEPQGTRARLHFGTGADDLAGQADGSLGGGLVKVARDGADLVMAGGLENYAARLTLLPRDLNTSPEDLAGRWICEEIGSEMEITTQGGMGYAVFKGPLGIGRPELIRPAAKDHWQLITRRSLDAPAPGDWTMKLIRDAKGAPEAIRLSVWLARNLIWRKA</sequence>
<dbReference type="NCBIfam" id="NF009622">
    <property type="entry name" value="PRK13128.1"/>
    <property type="match status" value="1"/>
</dbReference>
<dbReference type="InterPro" id="IPR012338">
    <property type="entry name" value="Beta-lactam/transpept-like"/>
</dbReference>
<dbReference type="Pfam" id="PF07930">
    <property type="entry name" value="DAP_B"/>
    <property type="match status" value="1"/>
</dbReference>
<evidence type="ECO:0000313" key="5">
    <source>
        <dbReference type="Proteomes" id="UP000287168"/>
    </source>
</evidence>
<dbReference type="SUPFAM" id="SSF50886">
    <property type="entry name" value="D-aminopeptidase, middle and C-terminal domains"/>
    <property type="match status" value="2"/>
</dbReference>
<evidence type="ECO:0000259" key="2">
    <source>
        <dbReference type="Pfam" id="PF00144"/>
    </source>
</evidence>
<dbReference type="InterPro" id="IPR027279">
    <property type="entry name" value="D_amino_pept/lipop_sf"/>
</dbReference>
<protein>
    <submittedName>
        <fullName evidence="4">D-aminopeptidase</fullName>
        <ecNumber evidence="4">3.4.11.19</ecNumber>
    </submittedName>
</protein>
<dbReference type="InterPro" id="IPR001466">
    <property type="entry name" value="Beta-lactam-related"/>
</dbReference>
<gene>
    <name evidence="4" type="ORF">EP867_01430</name>
</gene>
<dbReference type="AlphaFoldDB" id="A0A444MG03"/>
<feature type="domain" description="Beta-lactamase-related" evidence="2">
    <location>
        <begin position="19"/>
        <end position="336"/>
    </location>
</feature>
<dbReference type="Gene3D" id="3.40.710.10">
    <property type="entry name" value="DD-peptidase/beta-lactamase superfamily"/>
    <property type="match status" value="1"/>
</dbReference>
<evidence type="ECO:0000259" key="3">
    <source>
        <dbReference type="Pfam" id="PF07930"/>
    </source>
</evidence>
<keyword evidence="1 4" id="KW-0031">Aminopeptidase</keyword>
<dbReference type="PANTHER" id="PTHR46825:SF9">
    <property type="entry name" value="BETA-LACTAMASE-RELATED DOMAIN-CONTAINING PROTEIN"/>
    <property type="match status" value="1"/>
</dbReference>
<dbReference type="Gene3D" id="2.40.128.50">
    <property type="match status" value="1"/>
</dbReference>
<comment type="caution">
    <text evidence="4">The sequence shown here is derived from an EMBL/GenBank/DDBJ whole genome shotgun (WGS) entry which is preliminary data.</text>
</comment>
<dbReference type="OrthoDB" id="7791015at2"/>
<dbReference type="GO" id="GO:0004177">
    <property type="term" value="F:aminopeptidase activity"/>
    <property type="evidence" value="ECO:0007669"/>
    <property type="project" value="UniProtKB-KW"/>
</dbReference>
<evidence type="ECO:0000256" key="1">
    <source>
        <dbReference type="ARBA" id="ARBA00022438"/>
    </source>
</evidence>
<proteinExistence type="predicted"/>
<dbReference type="InterPro" id="IPR050491">
    <property type="entry name" value="AmpC-like"/>
</dbReference>
<dbReference type="PANTHER" id="PTHR46825">
    <property type="entry name" value="D-ALANYL-D-ALANINE-CARBOXYPEPTIDASE/ENDOPEPTIDASE AMPH"/>
    <property type="match status" value="1"/>
</dbReference>
<keyword evidence="1 4" id="KW-0645">Protease</keyword>
<evidence type="ECO:0000313" key="4">
    <source>
        <dbReference type="EMBL" id="RWY44636.1"/>
    </source>
</evidence>
<dbReference type="SUPFAM" id="SSF56601">
    <property type="entry name" value="beta-lactamase/transpeptidase-like"/>
    <property type="match status" value="1"/>
</dbReference>
<keyword evidence="5" id="KW-1185">Reference proteome</keyword>
<name>A0A444MG03_9RHOB</name>
<dbReference type="Pfam" id="PF00144">
    <property type="entry name" value="Beta-lactamase"/>
    <property type="match status" value="1"/>
</dbReference>
<feature type="domain" description="D-aminopeptidase" evidence="3">
    <location>
        <begin position="348"/>
        <end position="522"/>
    </location>
</feature>
<dbReference type="EC" id="3.4.11.19" evidence="4"/>
<accession>A0A444MG03</accession>
<keyword evidence="4" id="KW-0378">Hydrolase</keyword>
<dbReference type="EMBL" id="SBLC01000002">
    <property type="protein sequence ID" value="RWY44636.1"/>
    <property type="molecule type" value="Genomic_DNA"/>
</dbReference>
<reference evidence="4 5" key="1">
    <citation type="journal article" date="2015" name="Int. J. Syst. Evol. Microbiol.">
        <title>Gemmobacter intermedius sp. nov., isolated from a white stork (Ciconia ciconia).</title>
        <authorList>
            <person name="Kampfer P."/>
            <person name="Jerzak L."/>
            <person name="Wilharm G."/>
            <person name="Golke J."/>
            <person name="Busse H.J."/>
            <person name="Glaeser S.P."/>
        </authorList>
    </citation>
    <scope>NUCLEOTIDE SEQUENCE [LARGE SCALE GENOMIC DNA]</scope>
    <source>
        <strain evidence="4 5">119/4</strain>
    </source>
</reference>